<dbReference type="STRING" id="177439.DP0875"/>
<dbReference type="EMBL" id="CR522870">
    <property type="protein sequence ID" value="CAG35604.1"/>
    <property type="molecule type" value="Genomic_DNA"/>
</dbReference>
<name>Q6APW9_DESPS</name>
<dbReference type="HOGENOM" id="CLU_114524_0_0_7"/>
<dbReference type="SUPFAM" id="SSF56752">
    <property type="entry name" value="D-aminoacid aminotransferase-like PLP-dependent enzymes"/>
    <property type="match status" value="1"/>
</dbReference>
<evidence type="ECO:0008006" key="3">
    <source>
        <dbReference type="Google" id="ProtNLM"/>
    </source>
</evidence>
<dbReference type="Proteomes" id="UP000000602">
    <property type="component" value="Chromosome"/>
</dbReference>
<dbReference type="InterPro" id="IPR036038">
    <property type="entry name" value="Aminotransferase-like"/>
</dbReference>
<gene>
    <name evidence="1" type="ordered locus">DP0875</name>
</gene>
<dbReference type="Gene3D" id="3.20.10.10">
    <property type="entry name" value="D-amino Acid Aminotransferase, subunit A, domain 2"/>
    <property type="match status" value="1"/>
</dbReference>
<accession>Q6APW9</accession>
<keyword evidence="2" id="KW-1185">Reference proteome</keyword>
<organism evidence="1 2">
    <name type="scientific">Desulfotalea psychrophila (strain LSv54 / DSM 12343)</name>
    <dbReference type="NCBI Taxonomy" id="177439"/>
    <lineage>
        <taxon>Bacteria</taxon>
        <taxon>Pseudomonadati</taxon>
        <taxon>Thermodesulfobacteriota</taxon>
        <taxon>Desulfobulbia</taxon>
        <taxon>Desulfobulbales</taxon>
        <taxon>Desulfocapsaceae</taxon>
        <taxon>Desulfotalea</taxon>
    </lineage>
</organism>
<dbReference type="InterPro" id="IPR043132">
    <property type="entry name" value="BCAT-like_C"/>
</dbReference>
<reference evidence="2" key="1">
    <citation type="journal article" date="2004" name="Environ. Microbiol.">
        <title>The genome of Desulfotalea psychrophila, a sulfate-reducing bacterium from permanently cold Arctic sediments.</title>
        <authorList>
            <person name="Rabus R."/>
            <person name="Ruepp A."/>
            <person name="Frickey T."/>
            <person name="Rattei T."/>
            <person name="Fartmann B."/>
            <person name="Stark M."/>
            <person name="Bauer M."/>
            <person name="Zibat A."/>
            <person name="Lombardot T."/>
            <person name="Becker I."/>
            <person name="Amann J."/>
            <person name="Gellner K."/>
            <person name="Teeling H."/>
            <person name="Leuschner W.D."/>
            <person name="Gloeckner F.-O."/>
            <person name="Lupas A.N."/>
            <person name="Amann R."/>
            <person name="Klenk H.-P."/>
        </authorList>
    </citation>
    <scope>NUCLEOTIDE SEQUENCE [LARGE SCALE GENOMIC DNA]</scope>
    <source>
        <strain evidence="2">DSM 12343 / LSv54</strain>
    </source>
</reference>
<evidence type="ECO:0000313" key="1">
    <source>
        <dbReference type="EMBL" id="CAG35604.1"/>
    </source>
</evidence>
<dbReference type="GO" id="GO:0003824">
    <property type="term" value="F:catalytic activity"/>
    <property type="evidence" value="ECO:0007669"/>
    <property type="project" value="InterPro"/>
</dbReference>
<dbReference type="eggNOG" id="COG0115">
    <property type="taxonomic scope" value="Bacteria"/>
</dbReference>
<proteinExistence type="predicted"/>
<evidence type="ECO:0000313" key="2">
    <source>
        <dbReference type="Proteomes" id="UP000000602"/>
    </source>
</evidence>
<dbReference type="RefSeq" id="WP_011188118.1">
    <property type="nucleotide sequence ID" value="NC_006138.1"/>
</dbReference>
<dbReference type="Pfam" id="PF01063">
    <property type="entry name" value="Aminotran_4"/>
    <property type="match status" value="1"/>
</dbReference>
<dbReference type="KEGG" id="dps:DP0875"/>
<dbReference type="InterPro" id="IPR001544">
    <property type="entry name" value="Aminotrans_IV"/>
</dbReference>
<dbReference type="Gene3D" id="3.30.470.10">
    <property type="match status" value="1"/>
</dbReference>
<dbReference type="AlphaFoldDB" id="Q6APW9"/>
<dbReference type="InterPro" id="IPR043131">
    <property type="entry name" value="BCAT-like_N"/>
</dbReference>
<sequence length="200" mass="22832">MFPLVETVQVVDGEALHLNYHQKRLDATFHSYYQAESPFTLAEIIHIPRKFSKGLHKLRFLYDQTNYRYEFSPYQARRIESLKIVEVETIHYPFKFTDRQAINELVSQKGQCDDILIVVDGLIGDTSIANIVFFDGKRWLTPDSPLLAGTCRARLLAEGIIVEAKIGLADLARFHSFSLLNALKGEADLLDPLPIKNILK</sequence>
<protein>
    <recommendedName>
        <fullName evidence="3">4-amino-4-deoxychorismate lyase</fullName>
    </recommendedName>
</protein>